<evidence type="ECO:0000313" key="1">
    <source>
        <dbReference type="EMBL" id="AGV17045.1"/>
    </source>
</evidence>
<keyword evidence="1" id="KW-0255">Endonuclease</keyword>
<dbReference type="GO" id="GO:0003677">
    <property type="term" value="F:DNA binding"/>
    <property type="evidence" value="ECO:0007669"/>
    <property type="project" value="InterPro"/>
</dbReference>
<dbReference type="EMBL" id="CP006718">
    <property type="protein sequence ID" value="AGV17045.1"/>
    <property type="molecule type" value="Genomic_DNA"/>
</dbReference>
<organism evidence="1 2">
    <name type="scientific">Vibrio alginolyticus (strain ATCC 17749 / DSM 2171 / NBRC 15630 / NCIMB 1903 / NCTC 12160 / XII-53)</name>
    <dbReference type="NCBI Taxonomy" id="1219076"/>
    <lineage>
        <taxon>Bacteria</taxon>
        <taxon>Pseudomonadati</taxon>
        <taxon>Pseudomonadota</taxon>
        <taxon>Gammaproteobacteria</taxon>
        <taxon>Vibrionales</taxon>
        <taxon>Vibrionaceae</taxon>
        <taxon>Vibrio</taxon>
    </lineage>
</organism>
<dbReference type="GO" id="GO:0004519">
    <property type="term" value="F:endonuclease activity"/>
    <property type="evidence" value="ECO:0007669"/>
    <property type="project" value="UniProtKB-KW"/>
</dbReference>
<reference evidence="1 2" key="1">
    <citation type="journal article" date="2015" name="Genome Announc.">
        <title>Complete genome sequence of Vibrio alginolyticus ATCC 17749.</title>
        <authorList>
            <person name="Liu X.F."/>
            <person name="Cao Y."/>
            <person name="Zhang H.L."/>
            <person name="Chen Y.J."/>
            <person name="Hu C.J."/>
        </authorList>
    </citation>
    <scope>NUCLEOTIDE SEQUENCE [LARGE SCALE GENOMIC DNA]</scope>
    <source>
        <strain evidence="2">ATCC 17749 / DSM 2171 / NBRC 15630 / NCIMB 1903 / NCTC 12160 / XII-53</strain>
    </source>
</reference>
<accession>A0A2I3C7J9</accession>
<sequence length="238" mass="27515">MASPLARQRRQLLENQVSHSASKLSASANTESLHIKLIDFEEDRKYLKQLNAIEDKVKHKRDVLVPKYKPYVEAYLAKGEVFENPIFTNMVIWLFDVNDMETAIDWCLKAIALDLPTPDNFRRDWPTVCADEVLAWAEKESGRGHSIEPYFSAVFEKVESEWRLHEEVHAKWYRFAGLHLLRNEEGQPQPTSIGCLDTLEKALLLLQCAHEKYAKIGVKTKIGQVEQRIRAIKDNKNL</sequence>
<gene>
    <name evidence="1" type="ORF">N646_1212</name>
</gene>
<evidence type="ECO:0000313" key="2">
    <source>
        <dbReference type="Proteomes" id="UP000016714"/>
    </source>
</evidence>
<dbReference type="Proteomes" id="UP000016714">
    <property type="component" value="Chromosome 1"/>
</dbReference>
<dbReference type="GeneID" id="75167087"/>
<dbReference type="AlphaFoldDB" id="A0A2I3C7J9"/>
<protein>
    <submittedName>
        <fullName evidence="1">Phage terminase, endonuclease subunit</fullName>
    </submittedName>
</protein>
<dbReference type="Pfam" id="PF05944">
    <property type="entry name" value="Phage_term_smal"/>
    <property type="match status" value="1"/>
</dbReference>
<name>A0A2I3C7J9_VIBAX</name>
<dbReference type="InterPro" id="IPR010270">
    <property type="entry name" value="Phage_P2_GpM"/>
</dbReference>
<dbReference type="RefSeq" id="WP_017821172.1">
    <property type="nucleotide sequence ID" value="NC_022349.1"/>
</dbReference>
<dbReference type="HOGENOM" id="CLU_076316_2_0_6"/>
<keyword evidence="1" id="KW-0540">Nuclease</keyword>
<keyword evidence="1" id="KW-0378">Hydrolase</keyword>
<dbReference type="KEGG" id="vag:N646_1212"/>
<proteinExistence type="predicted"/>